<gene>
    <name evidence="3" type="ORF">VJJ49_13640</name>
</gene>
<evidence type="ECO:0000313" key="4">
    <source>
        <dbReference type="Proteomes" id="UP001324270"/>
    </source>
</evidence>
<accession>A0ABU5YCN1</accession>
<feature type="compositionally biased region" description="Low complexity" evidence="1">
    <location>
        <begin position="127"/>
        <end position="139"/>
    </location>
</feature>
<dbReference type="Proteomes" id="UP001324270">
    <property type="component" value="Unassembled WGS sequence"/>
</dbReference>
<dbReference type="Pfam" id="PF19808">
    <property type="entry name" value="DUF6291"/>
    <property type="match status" value="1"/>
</dbReference>
<comment type="caution">
    <text evidence="3">The sequence shown here is derived from an EMBL/GenBank/DDBJ whole genome shotgun (WGS) entry which is preliminary data.</text>
</comment>
<feature type="region of interest" description="Disordered" evidence="1">
    <location>
        <begin position="176"/>
        <end position="199"/>
    </location>
</feature>
<feature type="compositionally biased region" description="Polar residues" evidence="1">
    <location>
        <begin position="256"/>
        <end position="267"/>
    </location>
</feature>
<evidence type="ECO:0000313" key="3">
    <source>
        <dbReference type="EMBL" id="MEB3041721.1"/>
    </source>
</evidence>
<dbReference type="EMBL" id="JAYKBV010000029">
    <property type="protein sequence ID" value="MEB3041721.1"/>
    <property type="molecule type" value="Genomic_DNA"/>
</dbReference>
<keyword evidence="4" id="KW-1185">Reference proteome</keyword>
<feature type="region of interest" description="Disordered" evidence="1">
    <location>
        <begin position="249"/>
        <end position="268"/>
    </location>
</feature>
<feature type="region of interest" description="Disordered" evidence="1">
    <location>
        <begin position="107"/>
        <end position="160"/>
    </location>
</feature>
<feature type="domain" description="DUF6291" evidence="2">
    <location>
        <begin position="4"/>
        <end position="81"/>
    </location>
</feature>
<dbReference type="RefSeq" id="WP_314306785.1">
    <property type="nucleotide sequence ID" value="NZ_CAUQOG010000088.1"/>
</dbReference>
<reference evidence="3 4" key="1">
    <citation type="submission" date="2023-12" db="EMBL/GenBank/DDBJ databases">
        <title>Genomic sequences of Capnocytophaga and Parvimonas strains.</title>
        <authorList>
            <person name="Watt R.M."/>
            <person name="Wang M."/>
            <person name="Yang T."/>
            <person name="Tong W.M."/>
        </authorList>
    </citation>
    <scope>NUCLEOTIDE SEQUENCE [LARGE SCALE GENOMIC DNA]</scope>
    <source>
        <strain evidence="3 4">CCUG 13156</strain>
    </source>
</reference>
<feature type="compositionally biased region" description="Basic and acidic residues" evidence="1">
    <location>
        <begin position="176"/>
        <end position="192"/>
    </location>
</feature>
<protein>
    <submittedName>
        <fullName evidence="3">DUF6291 domain-containing protein</fullName>
    </submittedName>
</protein>
<organism evidence="3 4">
    <name type="scientific">Capnocytophaga gingivalis</name>
    <dbReference type="NCBI Taxonomy" id="1017"/>
    <lineage>
        <taxon>Bacteria</taxon>
        <taxon>Pseudomonadati</taxon>
        <taxon>Bacteroidota</taxon>
        <taxon>Flavobacteriia</taxon>
        <taxon>Flavobacteriales</taxon>
        <taxon>Flavobacteriaceae</taxon>
        <taxon>Capnocytophaga</taxon>
    </lineage>
</organism>
<name>A0ABU5YCN1_9FLAO</name>
<feature type="compositionally biased region" description="Polar residues" evidence="1">
    <location>
        <begin position="108"/>
        <end position="125"/>
    </location>
</feature>
<dbReference type="InterPro" id="IPR046258">
    <property type="entry name" value="DUF6291"/>
</dbReference>
<proteinExistence type="predicted"/>
<evidence type="ECO:0000256" key="1">
    <source>
        <dbReference type="SAM" id="MobiDB-lite"/>
    </source>
</evidence>
<evidence type="ECO:0000259" key="2">
    <source>
        <dbReference type="Pfam" id="PF19808"/>
    </source>
</evidence>
<sequence>MKDSFVFYRDWLNVMEQLPAEIQLELYQAVAQYALNGKTPTLSPMAKIAFGFIQQSLDRDQSKYEKIVETNKLKGRLGNLKRYYPDIHQRMVDGELSLEEAEQLATAIKTSPNKNKTPSATTRSPNDNDNVNDNVNVNDNDNDLSFLNKKKQKSASVKKSGIEEIDFEELSVETLKEEKEKNSAQKEKEKSSAKAFTPPSPAEVAAYCRERGNDISPESFCSFYASKGWRVGNQPMKDWRAAIRHWETRRSHENKQPSFPKNKQSQPLVIDENGNILSAETNNNTTQANTYVAGRQTAASLSANLQGW</sequence>